<dbReference type="EMBL" id="RDRB01000005">
    <property type="protein sequence ID" value="ROU01193.1"/>
    <property type="molecule type" value="Genomic_DNA"/>
</dbReference>
<evidence type="ECO:0000256" key="7">
    <source>
        <dbReference type="ARBA" id="ARBA00022801"/>
    </source>
</evidence>
<dbReference type="EC" id="3.5.1.16" evidence="11"/>
<keyword evidence="9" id="KW-0170">Cobalt</keyword>
<evidence type="ECO:0000256" key="6">
    <source>
        <dbReference type="ARBA" id="ARBA00022723"/>
    </source>
</evidence>
<dbReference type="AlphaFoldDB" id="A0A3N2R1D6"/>
<dbReference type="GO" id="GO:0008777">
    <property type="term" value="F:acetylornithine deacetylase activity"/>
    <property type="evidence" value="ECO:0007669"/>
    <property type="project" value="UniProtKB-EC"/>
</dbReference>
<keyword evidence="8" id="KW-0862">Zinc</keyword>
<comment type="cofactor">
    <cofactor evidence="1">
        <name>Zn(2+)</name>
        <dbReference type="ChEBI" id="CHEBI:29105"/>
    </cofactor>
</comment>
<evidence type="ECO:0000259" key="10">
    <source>
        <dbReference type="Pfam" id="PF07687"/>
    </source>
</evidence>
<dbReference type="PANTHER" id="PTHR43808:SF31">
    <property type="entry name" value="N-ACETYL-L-CITRULLINE DEACETYLASE"/>
    <property type="match status" value="1"/>
</dbReference>
<keyword evidence="6" id="KW-0479">Metal-binding</keyword>
<evidence type="ECO:0000256" key="4">
    <source>
        <dbReference type="ARBA" id="ARBA00022571"/>
    </source>
</evidence>
<gene>
    <name evidence="11" type="primary">argE</name>
    <name evidence="11" type="ORF">EAT49_11790</name>
</gene>
<accession>A0A3N2R1D6</accession>
<dbReference type="GO" id="GO:0006526">
    <property type="term" value="P:L-arginine biosynthetic process"/>
    <property type="evidence" value="ECO:0007669"/>
    <property type="project" value="UniProtKB-KW"/>
</dbReference>
<dbReference type="Proteomes" id="UP000268016">
    <property type="component" value="Unassembled WGS sequence"/>
</dbReference>
<dbReference type="InterPro" id="IPR002933">
    <property type="entry name" value="Peptidase_M20"/>
</dbReference>
<name>A0A3N2R1D6_9RHOB</name>
<dbReference type="InterPro" id="IPR050072">
    <property type="entry name" value="Peptidase_M20A"/>
</dbReference>
<evidence type="ECO:0000256" key="1">
    <source>
        <dbReference type="ARBA" id="ARBA00001947"/>
    </source>
</evidence>
<dbReference type="GO" id="GO:0046872">
    <property type="term" value="F:metal ion binding"/>
    <property type="evidence" value="ECO:0007669"/>
    <property type="project" value="UniProtKB-KW"/>
</dbReference>
<dbReference type="OrthoDB" id="9809784at2"/>
<comment type="caution">
    <text evidence="11">The sequence shown here is derived from an EMBL/GenBank/DDBJ whole genome shotgun (WGS) entry which is preliminary data.</text>
</comment>
<dbReference type="NCBIfam" id="TIGR01892">
    <property type="entry name" value="AcOrn-deacetyl"/>
    <property type="match status" value="1"/>
</dbReference>
<dbReference type="InterPro" id="IPR001261">
    <property type="entry name" value="ArgE/DapE_CS"/>
</dbReference>
<dbReference type="Gene3D" id="3.40.630.10">
    <property type="entry name" value="Zn peptidases"/>
    <property type="match status" value="1"/>
</dbReference>
<evidence type="ECO:0000256" key="5">
    <source>
        <dbReference type="ARBA" id="ARBA00022605"/>
    </source>
</evidence>
<evidence type="ECO:0000256" key="3">
    <source>
        <dbReference type="ARBA" id="ARBA00022490"/>
    </source>
</evidence>
<reference evidence="11 12" key="1">
    <citation type="submission" date="2018-10" db="EMBL/GenBank/DDBJ databases">
        <title>Histidinibacterium lentulum gen. nov., sp. nov., a marine bacterium from the culture broth of Picochlorum sp. 122.</title>
        <authorList>
            <person name="Wang G."/>
        </authorList>
    </citation>
    <scope>NUCLEOTIDE SEQUENCE [LARGE SCALE GENOMIC DNA]</scope>
    <source>
        <strain evidence="11 12">B17</strain>
    </source>
</reference>
<proteinExistence type="inferred from homology"/>
<keyword evidence="7 11" id="KW-0378">Hydrolase</keyword>
<organism evidence="11 12">
    <name type="scientific">Histidinibacterium lentulum</name>
    <dbReference type="NCBI Taxonomy" id="2480588"/>
    <lineage>
        <taxon>Bacteria</taxon>
        <taxon>Pseudomonadati</taxon>
        <taxon>Pseudomonadota</taxon>
        <taxon>Alphaproteobacteria</taxon>
        <taxon>Rhodobacterales</taxon>
        <taxon>Paracoccaceae</taxon>
        <taxon>Histidinibacterium</taxon>
    </lineage>
</organism>
<evidence type="ECO:0000256" key="8">
    <source>
        <dbReference type="ARBA" id="ARBA00022833"/>
    </source>
</evidence>
<dbReference type="Gene3D" id="3.30.70.360">
    <property type="match status" value="1"/>
</dbReference>
<keyword evidence="12" id="KW-1185">Reference proteome</keyword>
<feature type="domain" description="Peptidase M20 dimerisation" evidence="10">
    <location>
        <begin position="174"/>
        <end position="284"/>
    </location>
</feature>
<dbReference type="SUPFAM" id="SSF55031">
    <property type="entry name" value="Bacterial exopeptidase dimerisation domain"/>
    <property type="match status" value="1"/>
</dbReference>
<protein>
    <submittedName>
        <fullName evidence="11">Acetylornithine deacetylase</fullName>
        <ecNumber evidence="11">3.5.1.16</ecNumber>
    </submittedName>
</protein>
<sequence length="391" mass="41074">MTDLTATVLQLARLVAHPTISSDSNLALIDEVADHLKAHGARIEIFPDPTGQKANLWATFGPEAPGGLVLSAHSDVVPVDGQHWHTDPFELTEVSRGLAARGACDMKGFLACVLAKAPDLAAAARHMPVHVALTHDEEIGCHGAQALCAHLAARGAAPGLCIVGEPTLMQVIDGHKGCFEYHTRFTGLAGHGSAPDHGVNAIAFAVRYAAKLMELAEAFKADPPPGSRFDPPWTTINIGLLNGGFAPNVIPEEADLGWDMRPVRPGDGDLVKDTMAAFVRDALLPEMRRIHPGADIALEIEGEVRGLEPQEPNPARTLAMELTGANGAGTVAFGTEAGLFQSIGCATVVCGPGSIDQAHKADEWIAVDQLVKCLDFLGGLTERLASGRLPG</sequence>
<evidence type="ECO:0000313" key="11">
    <source>
        <dbReference type="EMBL" id="ROU01193.1"/>
    </source>
</evidence>
<evidence type="ECO:0000313" key="12">
    <source>
        <dbReference type="Proteomes" id="UP000268016"/>
    </source>
</evidence>
<dbReference type="PROSITE" id="PS00759">
    <property type="entry name" value="ARGE_DAPE_CPG2_2"/>
    <property type="match status" value="1"/>
</dbReference>
<evidence type="ECO:0000256" key="9">
    <source>
        <dbReference type="ARBA" id="ARBA00023285"/>
    </source>
</evidence>
<dbReference type="RefSeq" id="WP_123642524.1">
    <property type="nucleotide sequence ID" value="NZ_ML119085.1"/>
</dbReference>
<keyword evidence="4" id="KW-0055">Arginine biosynthesis</keyword>
<dbReference type="CDD" id="cd03894">
    <property type="entry name" value="M20_ArgE"/>
    <property type="match status" value="1"/>
</dbReference>
<dbReference type="Pfam" id="PF07687">
    <property type="entry name" value="M20_dimer"/>
    <property type="match status" value="1"/>
</dbReference>
<keyword evidence="3" id="KW-0963">Cytoplasm</keyword>
<keyword evidence="5" id="KW-0028">Amino-acid biosynthesis</keyword>
<dbReference type="InterPro" id="IPR011650">
    <property type="entry name" value="Peptidase_M20_dimer"/>
</dbReference>
<dbReference type="Pfam" id="PF01546">
    <property type="entry name" value="Peptidase_M20"/>
    <property type="match status" value="1"/>
</dbReference>
<dbReference type="PANTHER" id="PTHR43808">
    <property type="entry name" value="ACETYLORNITHINE DEACETYLASE"/>
    <property type="match status" value="1"/>
</dbReference>
<dbReference type="InterPro" id="IPR010169">
    <property type="entry name" value="AcOrn-deacetyl"/>
</dbReference>
<dbReference type="InterPro" id="IPR036264">
    <property type="entry name" value="Bact_exopeptidase_dim_dom"/>
</dbReference>
<dbReference type="NCBIfam" id="NF005710">
    <property type="entry name" value="PRK07522.1"/>
    <property type="match status" value="1"/>
</dbReference>
<comment type="similarity">
    <text evidence="2">Belongs to the peptidase M20A family. ArgE subfamily.</text>
</comment>
<evidence type="ECO:0000256" key="2">
    <source>
        <dbReference type="ARBA" id="ARBA00005691"/>
    </source>
</evidence>
<dbReference type="SUPFAM" id="SSF53187">
    <property type="entry name" value="Zn-dependent exopeptidases"/>
    <property type="match status" value="1"/>
</dbReference>